<protein>
    <recommendedName>
        <fullName evidence="4">DUF5105 domain-containing protein</fullName>
    </recommendedName>
</protein>
<name>A0A9D2DS45_9FIRM</name>
<reference evidence="2" key="1">
    <citation type="journal article" date="2021" name="PeerJ">
        <title>Extensive microbial diversity within the chicken gut microbiome revealed by metagenomics and culture.</title>
        <authorList>
            <person name="Gilroy R."/>
            <person name="Ravi A."/>
            <person name="Getino M."/>
            <person name="Pursley I."/>
            <person name="Horton D.L."/>
            <person name="Alikhan N.F."/>
            <person name="Baker D."/>
            <person name="Gharbi K."/>
            <person name="Hall N."/>
            <person name="Watson M."/>
            <person name="Adriaenssens E.M."/>
            <person name="Foster-Nyarko E."/>
            <person name="Jarju S."/>
            <person name="Secka A."/>
            <person name="Antonio M."/>
            <person name="Oren A."/>
            <person name="Chaudhuri R.R."/>
            <person name="La Ragione R."/>
            <person name="Hildebrand F."/>
            <person name="Pallen M.J."/>
        </authorList>
    </citation>
    <scope>NUCLEOTIDE SEQUENCE</scope>
    <source>
        <strain evidence="2">14324</strain>
    </source>
</reference>
<dbReference type="EMBL" id="DXBU01000073">
    <property type="protein sequence ID" value="HIZ22207.1"/>
    <property type="molecule type" value="Genomic_DNA"/>
</dbReference>
<reference evidence="2" key="2">
    <citation type="submission" date="2021-04" db="EMBL/GenBank/DDBJ databases">
        <authorList>
            <person name="Gilroy R."/>
        </authorList>
    </citation>
    <scope>NUCLEOTIDE SEQUENCE</scope>
    <source>
        <strain evidence="2">14324</strain>
    </source>
</reference>
<dbReference type="PROSITE" id="PS51257">
    <property type="entry name" value="PROKAR_LIPOPROTEIN"/>
    <property type="match status" value="1"/>
</dbReference>
<gene>
    <name evidence="2" type="ORF">IAA21_05345</name>
</gene>
<keyword evidence="1" id="KW-0732">Signal</keyword>
<feature type="chain" id="PRO_5038723610" description="DUF5105 domain-containing protein" evidence="1">
    <location>
        <begin position="29"/>
        <end position="370"/>
    </location>
</feature>
<feature type="signal peptide" evidence="1">
    <location>
        <begin position="1"/>
        <end position="28"/>
    </location>
</feature>
<dbReference type="Proteomes" id="UP000824041">
    <property type="component" value="Unassembled WGS sequence"/>
</dbReference>
<accession>A0A9D2DS45</accession>
<comment type="caution">
    <text evidence="2">The sequence shown here is derived from an EMBL/GenBank/DDBJ whole genome shotgun (WGS) entry which is preliminary data.</text>
</comment>
<proteinExistence type="predicted"/>
<sequence>MKITKRLLPLLLVILAVLGIGCSASDKAEAEEAIISELDLLKNLDTNTVQKYISYQALFPDASEDNVLSDEVNEVFSLFFQNFDYKILEIDVDKENKTAEASLRLTTLDAENLAKDFIKEELYQEILHSAAQTSQSTEENTSSLEERYMILHRLLSENTYDTIETDCTMSLYQEEKKDNWEINRTHSLENELVGGLITYLSDPDFLSPEDTLGVYLNSLKTMDIEEMSNYLGVGSILNTSDETRNAIASALVEEVHNCFNYEVIDTALDGYTATIETEITTFDSDSILSAYQEELDAYLSSPDAVIGGSQARYEKSYELLLDSIEKNDSVKTSPATFTMVNNGTKWELLNDNNELGNAIFGTLTTTPVSE</sequence>
<organism evidence="2 3">
    <name type="scientific">Candidatus Blautia faecigallinarum</name>
    <dbReference type="NCBI Taxonomy" id="2838488"/>
    <lineage>
        <taxon>Bacteria</taxon>
        <taxon>Bacillati</taxon>
        <taxon>Bacillota</taxon>
        <taxon>Clostridia</taxon>
        <taxon>Lachnospirales</taxon>
        <taxon>Lachnospiraceae</taxon>
        <taxon>Blautia</taxon>
    </lineage>
</organism>
<evidence type="ECO:0000313" key="2">
    <source>
        <dbReference type="EMBL" id="HIZ22207.1"/>
    </source>
</evidence>
<dbReference type="AlphaFoldDB" id="A0A9D2DS45"/>
<evidence type="ECO:0000256" key="1">
    <source>
        <dbReference type="SAM" id="SignalP"/>
    </source>
</evidence>
<evidence type="ECO:0000313" key="3">
    <source>
        <dbReference type="Proteomes" id="UP000824041"/>
    </source>
</evidence>
<evidence type="ECO:0008006" key="4">
    <source>
        <dbReference type="Google" id="ProtNLM"/>
    </source>
</evidence>